<dbReference type="Pfam" id="PF01408">
    <property type="entry name" value="GFO_IDH_MocA"/>
    <property type="match status" value="1"/>
</dbReference>
<proteinExistence type="predicted"/>
<dbReference type="Pfam" id="PF19051">
    <property type="entry name" value="GFO_IDH_MocA_C2"/>
    <property type="match status" value="1"/>
</dbReference>
<dbReference type="OrthoDB" id="255433at2"/>
<dbReference type="SUPFAM" id="SSF55347">
    <property type="entry name" value="Glyceraldehyde-3-phosphate dehydrogenase-like, C-terminal domain"/>
    <property type="match status" value="1"/>
</dbReference>
<dbReference type="PROSITE" id="PS51318">
    <property type="entry name" value="TAT"/>
    <property type="match status" value="1"/>
</dbReference>
<feature type="chain" id="PRO_5022100366" evidence="1">
    <location>
        <begin position="25"/>
        <end position="471"/>
    </location>
</feature>
<dbReference type="InterPro" id="IPR043906">
    <property type="entry name" value="Gfo/Idh/MocA_OxRdtase_bact_C"/>
</dbReference>
<evidence type="ECO:0000259" key="2">
    <source>
        <dbReference type="Pfam" id="PF01408"/>
    </source>
</evidence>
<feature type="domain" description="Gfo/Idh/MocA-like oxidoreductase N-terminal" evidence="2">
    <location>
        <begin position="36"/>
        <end position="153"/>
    </location>
</feature>
<feature type="signal peptide" evidence="1">
    <location>
        <begin position="1"/>
        <end position="24"/>
    </location>
</feature>
<dbReference type="AlphaFoldDB" id="A0A517XMW2"/>
<sequence precursor="true">MTRRVSRRRALAAAGYLLTGPAFSVTRAAGANDRLRVAGIGIGGKGSSDIDQAGREMEVVALCDIDDQRLDQKAATFPRAAKFFDYRTLFERAAGTFDAVVVSTADHHHAPAAMLAMRQRKHVYCQKPLTHTVEEARLLREAAARYKVCTQMGNQGSALNGLRRAVELVRGGIIGTVAEAHVWTNRPAQYWKQSPDITARPTEAPVPKHVHWEEWIGPAPMRPYAVAFAPRPAYHPHDWRGFWDFGTGALGDMACHTANMPFRALNLDAPESVVAQAGEINAETFPAWGHIQYKFPARNSQPAVTLHWYEGKRGTNKVLPPAELVSKVLRPGEQLTDSGSLLVGDKGILFSPSDYGNRWRIVPDALAMGRQLERPETIPAGATTDQGGAHDAYQKKEWADAIRAGRPEMAFSNFDYAGRLTEAMLLGNIAVRFAGTEIRWDAAKAAISNNEAANRLVRKEYRRGWDVVRGQ</sequence>
<dbReference type="PANTHER" id="PTHR43818">
    <property type="entry name" value="BCDNA.GH03377"/>
    <property type="match status" value="1"/>
</dbReference>
<evidence type="ECO:0000313" key="4">
    <source>
        <dbReference type="EMBL" id="QDU18837.1"/>
    </source>
</evidence>
<gene>
    <name evidence="4" type="ORF">ETAA1_07330</name>
</gene>
<name>A0A517XMW2_9BACT</name>
<dbReference type="Gene3D" id="3.40.50.720">
    <property type="entry name" value="NAD(P)-binding Rossmann-like Domain"/>
    <property type="match status" value="1"/>
</dbReference>
<dbReference type="InterPro" id="IPR050463">
    <property type="entry name" value="Gfo/Idh/MocA_oxidrdct_glycsds"/>
</dbReference>
<evidence type="ECO:0000256" key="1">
    <source>
        <dbReference type="SAM" id="SignalP"/>
    </source>
</evidence>
<dbReference type="InterPro" id="IPR036291">
    <property type="entry name" value="NAD(P)-bd_dom_sf"/>
</dbReference>
<dbReference type="InterPro" id="IPR006311">
    <property type="entry name" value="TAT_signal"/>
</dbReference>
<dbReference type="Gene3D" id="3.30.360.10">
    <property type="entry name" value="Dihydrodipicolinate Reductase, domain 2"/>
    <property type="match status" value="1"/>
</dbReference>
<dbReference type="RefSeq" id="WP_145234391.1">
    <property type="nucleotide sequence ID" value="NZ_CP036273.1"/>
</dbReference>
<feature type="domain" description="Gfo/Idh/MocA-like oxidoreductase bacterial type C-terminal" evidence="3">
    <location>
        <begin position="188"/>
        <end position="295"/>
    </location>
</feature>
<reference evidence="4 5" key="1">
    <citation type="submission" date="2019-02" db="EMBL/GenBank/DDBJ databases">
        <title>Deep-cultivation of Planctomycetes and their phenomic and genomic characterization uncovers novel biology.</title>
        <authorList>
            <person name="Wiegand S."/>
            <person name="Jogler M."/>
            <person name="Boedeker C."/>
            <person name="Pinto D."/>
            <person name="Vollmers J."/>
            <person name="Rivas-Marin E."/>
            <person name="Kohn T."/>
            <person name="Peeters S.H."/>
            <person name="Heuer A."/>
            <person name="Rast P."/>
            <person name="Oberbeckmann S."/>
            <person name="Bunk B."/>
            <person name="Jeske O."/>
            <person name="Meyerdierks A."/>
            <person name="Storesund J.E."/>
            <person name="Kallscheuer N."/>
            <person name="Luecker S."/>
            <person name="Lage O.M."/>
            <person name="Pohl T."/>
            <person name="Merkel B.J."/>
            <person name="Hornburger P."/>
            <person name="Mueller R.-W."/>
            <person name="Bruemmer F."/>
            <person name="Labrenz M."/>
            <person name="Spormann A.M."/>
            <person name="Op den Camp H."/>
            <person name="Overmann J."/>
            <person name="Amann R."/>
            <person name="Jetten M.S.M."/>
            <person name="Mascher T."/>
            <person name="Medema M.H."/>
            <person name="Devos D.P."/>
            <person name="Kaster A.-K."/>
            <person name="Ovreas L."/>
            <person name="Rohde M."/>
            <person name="Galperin M.Y."/>
            <person name="Jogler C."/>
        </authorList>
    </citation>
    <scope>NUCLEOTIDE SEQUENCE [LARGE SCALE GENOMIC DNA]</scope>
    <source>
        <strain evidence="4 5">ETA_A1</strain>
    </source>
</reference>
<dbReference type="EMBL" id="CP036273">
    <property type="protein sequence ID" value="QDU18837.1"/>
    <property type="molecule type" value="Genomic_DNA"/>
</dbReference>
<keyword evidence="5" id="KW-1185">Reference proteome</keyword>
<dbReference type="Proteomes" id="UP000319576">
    <property type="component" value="Chromosome"/>
</dbReference>
<dbReference type="SUPFAM" id="SSF51735">
    <property type="entry name" value="NAD(P)-binding Rossmann-fold domains"/>
    <property type="match status" value="1"/>
</dbReference>
<dbReference type="PANTHER" id="PTHR43818:SF10">
    <property type="entry name" value="NADH-DEPENDENT DEHYDROGENASE-RELATED"/>
    <property type="match status" value="1"/>
</dbReference>
<dbReference type="InterPro" id="IPR000683">
    <property type="entry name" value="Gfo/Idh/MocA-like_OxRdtase_N"/>
</dbReference>
<protein>
    <submittedName>
        <fullName evidence="4">Putative oxidoreductase</fullName>
    </submittedName>
</protein>
<dbReference type="GO" id="GO:0000166">
    <property type="term" value="F:nucleotide binding"/>
    <property type="evidence" value="ECO:0007669"/>
    <property type="project" value="InterPro"/>
</dbReference>
<dbReference type="KEGG" id="uli:ETAA1_07330"/>
<accession>A0A517XMW2</accession>
<evidence type="ECO:0000259" key="3">
    <source>
        <dbReference type="Pfam" id="PF19051"/>
    </source>
</evidence>
<organism evidence="4 5">
    <name type="scientific">Urbifossiella limnaea</name>
    <dbReference type="NCBI Taxonomy" id="2528023"/>
    <lineage>
        <taxon>Bacteria</taxon>
        <taxon>Pseudomonadati</taxon>
        <taxon>Planctomycetota</taxon>
        <taxon>Planctomycetia</taxon>
        <taxon>Gemmatales</taxon>
        <taxon>Gemmataceae</taxon>
        <taxon>Urbifossiella</taxon>
    </lineage>
</organism>
<evidence type="ECO:0000313" key="5">
    <source>
        <dbReference type="Proteomes" id="UP000319576"/>
    </source>
</evidence>
<keyword evidence="1" id="KW-0732">Signal</keyword>